<gene>
    <name evidence="1" type="primary">asp3</name>
    <name evidence="1" type="ORF">D7D50_03985</name>
</gene>
<keyword evidence="2" id="KW-1185">Reference proteome</keyword>
<name>A0ABN5PW84_9STRE</name>
<accession>A0ABN5PW84</accession>
<dbReference type="Proteomes" id="UP000277293">
    <property type="component" value="Chromosome"/>
</dbReference>
<sequence length="159" mass="18287">MIRMRKQKGRQIYWGSTSSADYLWGSVIQRLAVDQIRFTNPLMPSGQVLKTWKSLTSYGEDRMAPSLPLLQRGQTYLLEVHMTSRPAHTVMLEIVCQDRFGKMVDRQVSTEGQVRFVYPEQAYSYQVRLLSAGMQEFTFHHITISPISSEQGAILIQTK</sequence>
<proteinExistence type="predicted"/>
<organism evidence="1 2">
    <name type="scientific">Streptococcus koreensis</name>
    <dbReference type="NCBI Taxonomy" id="2382163"/>
    <lineage>
        <taxon>Bacteria</taxon>
        <taxon>Bacillati</taxon>
        <taxon>Bacillota</taxon>
        <taxon>Bacilli</taxon>
        <taxon>Lactobacillales</taxon>
        <taxon>Streptococcaceae</taxon>
        <taxon>Streptococcus</taxon>
    </lineage>
</organism>
<evidence type="ECO:0000313" key="2">
    <source>
        <dbReference type="Proteomes" id="UP000277293"/>
    </source>
</evidence>
<protein>
    <submittedName>
        <fullName evidence="1">Accessory Sec system protein Asp3</fullName>
    </submittedName>
</protein>
<dbReference type="EMBL" id="CP032620">
    <property type="protein sequence ID" value="AYF93804.1"/>
    <property type="molecule type" value="Genomic_DNA"/>
</dbReference>
<dbReference type="InterPro" id="IPR022259">
    <property type="entry name" value="Acessory_Sec_prot_Asp3"/>
</dbReference>
<reference evidence="2" key="1">
    <citation type="submission" date="2018-09" db="EMBL/GenBank/DDBJ databases">
        <title>Complete genome sequence of Streptococcus sp. KCOM 2890 (=JS71).</title>
        <authorList>
            <person name="Kook J.-K."/>
            <person name="Park S.-N."/>
            <person name="Lim Y.K."/>
        </authorList>
    </citation>
    <scope>NUCLEOTIDE SEQUENCE [LARGE SCALE GENOMIC DNA]</scope>
    <source>
        <strain evidence="2">JS71</strain>
    </source>
</reference>
<dbReference type="NCBIfam" id="TIGR03711">
    <property type="entry name" value="acc_sec_asp3"/>
    <property type="match status" value="1"/>
</dbReference>
<evidence type="ECO:0000313" key="1">
    <source>
        <dbReference type="EMBL" id="AYF93804.1"/>
    </source>
</evidence>
<dbReference type="Pfam" id="PF15432">
    <property type="entry name" value="Sec-ASP3"/>
    <property type="match status" value="1"/>
</dbReference>